<proteinExistence type="predicted"/>
<dbReference type="AlphaFoldDB" id="A0A1J4L168"/>
<sequence length="158" mass="18698">MITHTDSVLEPFEMPILTNQPITGIHESEFQYPMDPIDSLMEKSMTIFDPAPLIRTNDRNPNQDICKSFPKFIYYNSAGKSKLYHMSIYIFDIASKLKVFTIKDLEYYVNDESRKIYEILKVYRYFGIVVQIGKSKYRWNGDGNIIEFHADLNKYKYH</sequence>
<accession>A0A1J4L168</accession>
<evidence type="ECO:0000313" key="1">
    <source>
        <dbReference type="EMBL" id="OHT17263.1"/>
    </source>
</evidence>
<organism evidence="1 2">
    <name type="scientific">Tritrichomonas foetus</name>
    <dbReference type="NCBI Taxonomy" id="1144522"/>
    <lineage>
        <taxon>Eukaryota</taxon>
        <taxon>Metamonada</taxon>
        <taxon>Parabasalia</taxon>
        <taxon>Tritrichomonadida</taxon>
        <taxon>Tritrichomonadidae</taxon>
        <taxon>Tritrichomonas</taxon>
    </lineage>
</organism>
<dbReference type="EMBL" id="MLAK01000022">
    <property type="protein sequence ID" value="OHT17263.1"/>
    <property type="molecule type" value="Genomic_DNA"/>
</dbReference>
<protein>
    <submittedName>
        <fullName evidence="1">Uncharacterized protein</fullName>
    </submittedName>
</protein>
<dbReference type="VEuPathDB" id="TrichDB:TRFO_41173"/>
<dbReference type="RefSeq" id="XP_068370399.1">
    <property type="nucleotide sequence ID" value="XM_068513621.1"/>
</dbReference>
<name>A0A1J4L168_9EUKA</name>
<dbReference type="GeneID" id="94848325"/>
<keyword evidence="2" id="KW-1185">Reference proteome</keyword>
<reference evidence="1" key="1">
    <citation type="submission" date="2016-10" db="EMBL/GenBank/DDBJ databases">
        <authorList>
            <person name="Benchimol M."/>
            <person name="Almeida L.G."/>
            <person name="Vasconcelos A.T."/>
            <person name="Perreira-Neves A."/>
            <person name="Rosa I.A."/>
            <person name="Tasca T."/>
            <person name="Bogo M.R."/>
            <person name="de Souza W."/>
        </authorList>
    </citation>
    <scope>NUCLEOTIDE SEQUENCE [LARGE SCALE GENOMIC DNA]</scope>
    <source>
        <strain evidence="1">K</strain>
    </source>
</reference>
<evidence type="ECO:0000313" key="2">
    <source>
        <dbReference type="Proteomes" id="UP000179807"/>
    </source>
</evidence>
<dbReference type="Proteomes" id="UP000179807">
    <property type="component" value="Unassembled WGS sequence"/>
</dbReference>
<gene>
    <name evidence="1" type="ORF">TRFO_41173</name>
</gene>
<comment type="caution">
    <text evidence="1">The sequence shown here is derived from an EMBL/GenBank/DDBJ whole genome shotgun (WGS) entry which is preliminary data.</text>
</comment>